<gene>
    <name evidence="1" type="ORF">BT93_L1874</name>
</gene>
<name>A0A8T0CLP0_CORYI</name>
<keyword evidence="2" id="KW-1185">Reference proteome</keyword>
<dbReference type="Gramene" id="rna-gnl|WGS:JABURB|Cocit.L1874.1">
    <property type="protein sequence ID" value="cds-KAF7848527.1"/>
    <property type="gene ID" value="gene-BT93_L1874"/>
</dbReference>
<accession>A0A8T0CLP0</accession>
<dbReference type="Proteomes" id="UP000806378">
    <property type="component" value="Unassembled WGS sequence"/>
</dbReference>
<sequence>MHMPPAYFSINTGIHGTIHRIKKSKLMLVAPLREKEQTPICAELVHA</sequence>
<dbReference type="AlphaFoldDB" id="A0A8T0CLP0"/>
<dbReference type="EMBL" id="MU090081">
    <property type="protein sequence ID" value="KAF7848527.1"/>
    <property type="molecule type" value="Genomic_DNA"/>
</dbReference>
<proteinExistence type="predicted"/>
<reference evidence="1" key="1">
    <citation type="submission" date="2020-05" db="EMBL/GenBank/DDBJ databases">
        <title>WGS assembly of Corymbia citriodora subspecies variegata.</title>
        <authorList>
            <person name="Barry K."/>
            <person name="Hundley H."/>
            <person name="Shu S."/>
            <person name="Jenkins J."/>
            <person name="Grimwood J."/>
            <person name="Baten A."/>
        </authorList>
    </citation>
    <scope>NUCLEOTIDE SEQUENCE</scope>
    <source>
        <strain evidence="1">CV2-018</strain>
    </source>
</reference>
<comment type="caution">
    <text evidence="1">The sequence shown here is derived from an EMBL/GenBank/DDBJ whole genome shotgun (WGS) entry which is preliminary data.</text>
</comment>
<organism evidence="1 2">
    <name type="scientific">Corymbia citriodora subsp. variegata</name>
    <dbReference type="NCBI Taxonomy" id="360336"/>
    <lineage>
        <taxon>Eukaryota</taxon>
        <taxon>Viridiplantae</taxon>
        <taxon>Streptophyta</taxon>
        <taxon>Embryophyta</taxon>
        <taxon>Tracheophyta</taxon>
        <taxon>Spermatophyta</taxon>
        <taxon>Magnoliopsida</taxon>
        <taxon>eudicotyledons</taxon>
        <taxon>Gunneridae</taxon>
        <taxon>Pentapetalae</taxon>
        <taxon>rosids</taxon>
        <taxon>malvids</taxon>
        <taxon>Myrtales</taxon>
        <taxon>Myrtaceae</taxon>
        <taxon>Myrtoideae</taxon>
        <taxon>Eucalypteae</taxon>
        <taxon>Corymbia</taxon>
    </lineage>
</organism>
<protein>
    <submittedName>
        <fullName evidence="1">Uncharacterized protein</fullName>
    </submittedName>
</protein>
<evidence type="ECO:0000313" key="1">
    <source>
        <dbReference type="EMBL" id="KAF7848527.1"/>
    </source>
</evidence>
<evidence type="ECO:0000313" key="2">
    <source>
        <dbReference type="Proteomes" id="UP000806378"/>
    </source>
</evidence>